<gene>
    <name evidence="2" type="ORF">B9Z37_03185</name>
</gene>
<dbReference type="OrthoDB" id="9766107at2"/>
<organism evidence="2 3">
    <name type="scientific">Limnohabitans parvus II-B4</name>
    <dbReference type="NCBI Taxonomy" id="1293052"/>
    <lineage>
        <taxon>Bacteria</taxon>
        <taxon>Pseudomonadati</taxon>
        <taxon>Pseudomonadota</taxon>
        <taxon>Betaproteobacteria</taxon>
        <taxon>Burkholderiales</taxon>
        <taxon>Comamonadaceae</taxon>
        <taxon>Limnohabitans</taxon>
    </lineage>
</organism>
<dbReference type="GO" id="GO:0015024">
    <property type="term" value="F:glucuronate-2-sulfatase activity"/>
    <property type="evidence" value="ECO:0007669"/>
    <property type="project" value="TreeGrafter"/>
</dbReference>
<dbReference type="CDD" id="cd16037">
    <property type="entry name" value="sulfatase_like"/>
    <property type="match status" value="1"/>
</dbReference>
<comment type="caution">
    <text evidence="2">The sequence shown here is derived from an EMBL/GenBank/DDBJ whole genome shotgun (WGS) entry which is preliminary data.</text>
</comment>
<feature type="domain" description="Sulfatase N-terminal" evidence="1">
    <location>
        <begin position="7"/>
        <end position="345"/>
    </location>
</feature>
<reference evidence="2 3" key="1">
    <citation type="submission" date="2017-04" db="EMBL/GenBank/DDBJ databases">
        <title>Unexpected and diverse lifestyles within the genus Limnohabitans.</title>
        <authorList>
            <person name="Kasalicky V."/>
            <person name="Mehrshad M."/>
            <person name="Andrei S.-A."/>
            <person name="Salcher M."/>
            <person name="Kratochvilova H."/>
            <person name="Simek K."/>
            <person name="Ghai R."/>
        </authorList>
    </citation>
    <scope>NUCLEOTIDE SEQUENCE [LARGE SCALE GENOMIC DNA]</scope>
    <source>
        <strain evidence="2 3">II-B4</strain>
    </source>
</reference>
<dbReference type="GO" id="GO:0004065">
    <property type="term" value="F:arylsulfatase activity"/>
    <property type="evidence" value="ECO:0007669"/>
    <property type="project" value="TreeGrafter"/>
</dbReference>
<accession>A0A315EC67</accession>
<evidence type="ECO:0000313" key="2">
    <source>
        <dbReference type="EMBL" id="PUE55570.1"/>
    </source>
</evidence>
<name>A0A315EC67_9BURK</name>
<evidence type="ECO:0000259" key="1">
    <source>
        <dbReference type="Pfam" id="PF00884"/>
    </source>
</evidence>
<dbReference type="InterPro" id="IPR051849">
    <property type="entry name" value="GAG-degrading_sulfatase"/>
</dbReference>
<dbReference type="EMBL" id="NESN01000001">
    <property type="protein sequence ID" value="PUE55570.1"/>
    <property type="molecule type" value="Genomic_DNA"/>
</dbReference>
<evidence type="ECO:0000313" key="3">
    <source>
        <dbReference type="Proteomes" id="UP000250790"/>
    </source>
</evidence>
<protein>
    <submittedName>
        <fullName evidence="2">Sulfatase</fullName>
    </submittedName>
</protein>
<dbReference type="Proteomes" id="UP000250790">
    <property type="component" value="Unassembled WGS sequence"/>
</dbReference>
<dbReference type="Gene3D" id="3.40.720.10">
    <property type="entry name" value="Alkaline Phosphatase, subunit A"/>
    <property type="match status" value="1"/>
</dbReference>
<dbReference type="InterPro" id="IPR017850">
    <property type="entry name" value="Alkaline_phosphatase_core_sf"/>
</dbReference>
<dbReference type="SUPFAM" id="SSF53649">
    <property type="entry name" value="Alkaline phosphatase-like"/>
    <property type="match status" value="1"/>
</dbReference>
<sequence>MTSDRHNTLILLTDEQDALVMGCAGHPFVKTPHLDALAARGTRFTQALTPSPICVPARAALATGRWVHDIAYWDNAMGYDGRVAGWGHALQVAGHCVESIGKLHYVNATAPTGFSKQHDPLHLADGIGQVWGSVRNPLPSTPRPSRLFTELGAGESSYNRYDISSAEHAAQWLHDKAAEKEAAPWTLFVGFVAPHFPLVVPQRYLDAIDMDAIADPRLHPLSGYQRHPWVQRHADFSNADDELGTPERRRLALACYYALTCFIDEQIGKVLEALGQTGLQTSTRVIMSSDHGDNQGVRGMWNKSTLYREATHIPLILAGPGIPEGKVCATQVNLVDIAPTLIDNANLPADPTLPGRSLVAIANENDDPERIGFSEYHAVGSPSAAYLVRQGQWAYHHYVGYEPELFDMSVDPGQTVDLAAKDGYQPIRKHMESLLNHMLDPEVADQNAKADQDALVARFGGREAALGKGPMGASPVPLI</sequence>
<dbReference type="Pfam" id="PF00884">
    <property type="entry name" value="Sulfatase"/>
    <property type="match status" value="1"/>
</dbReference>
<dbReference type="AlphaFoldDB" id="A0A315EC67"/>
<proteinExistence type="predicted"/>
<dbReference type="RefSeq" id="WP_108311559.1">
    <property type="nucleotide sequence ID" value="NZ_NESN01000001.1"/>
</dbReference>
<dbReference type="PANTHER" id="PTHR46615:SF1">
    <property type="entry name" value="ARYLSULFATASE K"/>
    <property type="match status" value="1"/>
</dbReference>
<keyword evidence="3" id="KW-1185">Reference proteome</keyword>
<dbReference type="PANTHER" id="PTHR46615">
    <property type="entry name" value="ARYLSULFATASE K"/>
    <property type="match status" value="1"/>
</dbReference>
<dbReference type="InterPro" id="IPR000917">
    <property type="entry name" value="Sulfatase_N"/>
</dbReference>